<dbReference type="Gene3D" id="3.40.50.1820">
    <property type="entry name" value="alpha/beta hydrolase"/>
    <property type="match status" value="1"/>
</dbReference>
<comment type="similarity">
    <text evidence="1">Belongs to the type-B carboxylesterase/lipase family.</text>
</comment>
<dbReference type="PANTHER" id="PTHR43918">
    <property type="entry name" value="ACETYLCHOLINESTERASE"/>
    <property type="match status" value="1"/>
</dbReference>
<proteinExistence type="inferred from homology"/>
<evidence type="ECO:0000256" key="3">
    <source>
        <dbReference type="SAM" id="SignalP"/>
    </source>
</evidence>
<evidence type="ECO:0000313" key="5">
    <source>
        <dbReference type="EMBL" id="KAJ5221510.1"/>
    </source>
</evidence>
<dbReference type="InterPro" id="IPR029058">
    <property type="entry name" value="AB_hydrolase_fold"/>
</dbReference>
<gene>
    <name evidence="5" type="ORF">N7469_010397</name>
</gene>
<feature type="signal peptide" evidence="3">
    <location>
        <begin position="1"/>
        <end position="20"/>
    </location>
</feature>
<dbReference type="EMBL" id="JAPQKT010000009">
    <property type="protein sequence ID" value="KAJ5221510.1"/>
    <property type="molecule type" value="Genomic_DNA"/>
</dbReference>
<keyword evidence="2" id="KW-0378">Hydrolase</keyword>
<keyword evidence="6" id="KW-1185">Reference proteome</keyword>
<name>A0A9W9THE4_PENCI</name>
<feature type="chain" id="PRO_5040797855" evidence="3">
    <location>
        <begin position="21"/>
        <end position="577"/>
    </location>
</feature>
<reference evidence="5" key="1">
    <citation type="submission" date="2022-11" db="EMBL/GenBank/DDBJ databases">
        <authorList>
            <person name="Petersen C."/>
        </authorList>
    </citation>
    <scope>NUCLEOTIDE SEQUENCE</scope>
    <source>
        <strain evidence="5">IBT 23319</strain>
    </source>
</reference>
<organism evidence="5 6">
    <name type="scientific">Penicillium citrinum</name>
    <dbReference type="NCBI Taxonomy" id="5077"/>
    <lineage>
        <taxon>Eukaryota</taxon>
        <taxon>Fungi</taxon>
        <taxon>Dikarya</taxon>
        <taxon>Ascomycota</taxon>
        <taxon>Pezizomycotina</taxon>
        <taxon>Eurotiomycetes</taxon>
        <taxon>Eurotiomycetidae</taxon>
        <taxon>Eurotiales</taxon>
        <taxon>Aspergillaceae</taxon>
        <taxon>Penicillium</taxon>
    </lineage>
</organism>
<sequence>MISAAFRFIFLSTLSIYGSANPLHKSPPKVDLGGPSKVRFEGTSSNGIESFLNIRFAENTSGHNRFAAPKPYRYLPGSVVNASHPGAACPQQKVPIAGLEVFDNVTHISEDCLTLRVDRPAKTSNRDKLPVMVFIYGGGQSIGQIYDSAYDPTGLITSAETKGTPVLYVAMNYRIGIFGFAATQALNETKSLNAGLLDQRLALEWIQQHISAFGGDPDNVTIFGESDGATGVGLQMTAYGGRKGAPFRRAIMQSGNAAADPGTASDKSSFHTAELIKKVNCSSSMSSDELACLRKISLQSLLHAALDYEFSFVGSFGFDIFIPTAPSEFIPDSPSKLLSSGRFAHDIDIITGWTEDDQSFFTPSTIKTEDDSVQYLASSLPHLSEKNTQRALDLYPISSFSDDPNDNISAQYFRSSQMCRDYQFSCPSILQVQMNRKYSNTNTSNYLYVLNQTMFAPLFSKQKTSYFGVSHFSDIPYVFNQAKTRYSFAATPLDVELSSRISGSWSSFASSGDPSRENGTLSDWLDAWDNAGIMARIIGGPREGQTVNVDSRSDSFEDLMNRCAFWNSLEVLSQIGV</sequence>
<evidence type="ECO:0000256" key="1">
    <source>
        <dbReference type="ARBA" id="ARBA00005964"/>
    </source>
</evidence>
<dbReference type="OrthoDB" id="408631at2759"/>
<dbReference type="GO" id="GO:0052689">
    <property type="term" value="F:carboxylic ester hydrolase activity"/>
    <property type="evidence" value="ECO:0007669"/>
    <property type="project" value="TreeGrafter"/>
</dbReference>
<accession>A0A9W9THE4</accession>
<keyword evidence="3" id="KW-0732">Signal</keyword>
<dbReference type="RefSeq" id="XP_056496433.1">
    <property type="nucleotide sequence ID" value="XM_056649302.1"/>
</dbReference>
<dbReference type="AlphaFoldDB" id="A0A9W9THE4"/>
<reference evidence="5" key="2">
    <citation type="journal article" date="2023" name="IMA Fungus">
        <title>Comparative genomic study of the Penicillium genus elucidates a diverse pangenome and 15 lateral gene transfer events.</title>
        <authorList>
            <person name="Petersen C."/>
            <person name="Sorensen T."/>
            <person name="Nielsen M.R."/>
            <person name="Sondergaard T.E."/>
            <person name="Sorensen J.L."/>
            <person name="Fitzpatrick D.A."/>
            <person name="Frisvad J.C."/>
            <person name="Nielsen K.L."/>
        </authorList>
    </citation>
    <scope>NUCLEOTIDE SEQUENCE</scope>
    <source>
        <strain evidence="5">IBT 23319</strain>
    </source>
</reference>
<dbReference type="InterPro" id="IPR050654">
    <property type="entry name" value="AChE-related_enzymes"/>
</dbReference>
<evidence type="ECO:0000313" key="6">
    <source>
        <dbReference type="Proteomes" id="UP001147733"/>
    </source>
</evidence>
<dbReference type="InterPro" id="IPR002018">
    <property type="entry name" value="CarbesteraseB"/>
</dbReference>
<dbReference type="PANTHER" id="PTHR43918:SF4">
    <property type="entry name" value="CARBOXYLIC ESTER HYDROLASE"/>
    <property type="match status" value="1"/>
</dbReference>
<comment type="caution">
    <text evidence="5">The sequence shown here is derived from an EMBL/GenBank/DDBJ whole genome shotgun (WGS) entry which is preliminary data.</text>
</comment>
<protein>
    <submittedName>
        <fullName evidence="5">Carboxylesterase</fullName>
    </submittedName>
</protein>
<feature type="domain" description="Carboxylesterase type B" evidence="4">
    <location>
        <begin position="44"/>
        <end position="527"/>
    </location>
</feature>
<dbReference type="GeneID" id="81388469"/>
<dbReference type="SUPFAM" id="SSF53474">
    <property type="entry name" value="alpha/beta-Hydrolases"/>
    <property type="match status" value="1"/>
</dbReference>
<evidence type="ECO:0000256" key="2">
    <source>
        <dbReference type="ARBA" id="ARBA00022801"/>
    </source>
</evidence>
<evidence type="ECO:0000259" key="4">
    <source>
        <dbReference type="Pfam" id="PF00135"/>
    </source>
</evidence>
<dbReference type="GO" id="GO:0072330">
    <property type="term" value="P:monocarboxylic acid biosynthetic process"/>
    <property type="evidence" value="ECO:0007669"/>
    <property type="project" value="UniProtKB-ARBA"/>
</dbReference>
<dbReference type="Proteomes" id="UP001147733">
    <property type="component" value="Unassembled WGS sequence"/>
</dbReference>
<dbReference type="Pfam" id="PF00135">
    <property type="entry name" value="COesterase"/>
    <property type="match status" value="1"/>
</dbReference>
<dbReference type="GO" id="GO:0017000">
    <property type="term" value="P:antibiotic biosynthetic process"/>
    <property type="evidence" value="ECO:0007669"/>
    <property type="project" value="UniProtKB-ARBA"/>
</dbReference>